<keyword evidence="4" id="KW-1185">Reference proteome</keyword>
<dbReference type="EMBL" id="CP001804">
    <property type="protein sequence ID" value="ACY18052.1"/>
    <property type="molecule type" value="Genomic_DNA"/>
</dbReference>
<dbReference type="InterPro" id="IPR011042">
    <property type="entry name" value="6-blade_b-propeller_TolB-like"/>
</dbReference>
<dbReference type="STRING" id="502025.Hoch_5570"/>
<dbReference type="KEGG" id="hoh:Hoch_5570"/>
<dbReference type="InterPro" id="IPR051262">
    <property type="entry name" value="SMP-30/CGR1_Lactonase"/>
</dbReference>
<name>D0LZS3_HALO1</name>
<dbReference type="EC" id="3.1.1.17" evidence="3"/>
<protein>
    <submittedName>
        <fullName evidence="3">Gluconolactonase</fullName>
        <ecNumber evidence="3">3.1.1.17</ecNumber>
    </submittedName>
</protein>
<dbReference type="InterPro" id="IPR013658">
    <property type="entry name" value="SGL"/>
</dbReference>
<evidence type="ECO:0000259" key="2">
    <source>
        <dbReference type="Pfam" id="PF08450"/>
    </source>
</evidence>
<keyword evidence="1 3" id="KW-0378">Hydrolase</keyword>
<dbReference type="PANTHER" id="PTHR47572">
    <property type="entry name" value="LIPOPROTEIN-RELATED"/>
    <property type="match status" value="1"/>
</dbReference>
<organism evidence="3 4">
    <name type="scientific">Haliangium ochraceum (strain DSM 14365 / JCM 11303 / SMP-2)</name>
    <dbReference type="NCBI Taxonomy" id="502025"/>
    <lineage>
        <taxon>Bacteria</taxon>
        <taxon>Pseudomonadati</taxon>
        <taxon>Myxococcota</taxon>
        <taxon>Polyangia</taxon>
        <taxon>Haliangiales</taxon>
        <taxon>Kofleriaceae</taxon>
        <taxon>Haliangium</taxon>
    </lineage>
</organism>
<dbReference type="AlphaFoldDB" id="D0LZS3"/>
<evidence type="ECO:0000313" key="4">
    <source>
        <dbReference type="Proteomes" id="UP000001880"/>
    </source>
</evidence>
<evidence type="ECO:0000256" key="1">
    <source>
        <dbReference type="ARBA" id="ARBA00022801"/>
    </source>
</evidence>
<dbReference type="PANTHER" id="PTHR47572:SF4">
    <property type="entry name" value="LACTONASE DRP35"/>
    <property type="match status" value="1"/>
</dbReference>
<dbReference type="RefSeq" id="WP_012830644.1">
    <property type="nucleotide sequence ID" value="NC_013440.1"/>
</dbReference>
<reference evidence="3 4" key="1">
    <citation type="journal article" date="2010" name="Stand. Genomic Sci.">
        <title>Complete genome sequence of Haliangium ochraceum type strain (SMP-2).</title>
        <authorList>
            <consortium name="US DOE Joint Genome Institute (JGI-PGF)"/>
            <person name="Ivanova N."/>
            <person name="Daum C."/>
            <person name="Lang E."/>
            <person name="Abt B."/>
            <person name="Kopitz M."/>
            <person name="Saunders E."/>
            <person name="Lapidus A."/>
            <person name="Lucas S."/>
            <person name="Glavina Del Rio T."/>
            <person name="Nolan M."/>
            <person name="Tice H."/>
            <person name="Copeland A."/>
            <person name="Cheng J.F."/>
            <person name="Chen F."/>
            <person name="Bruce D."/>
            <person name="Goodwin L."/>
            <person name="Pitluck S."/>
            <person name="Mavromatis K."/>
            <person name="Pati A."/>
            <person name="Mikhailova N."/>
            <person name="Chen A."/>
            <person name="Palaniappan K."/>
            <person name="Land M."/>
            <person name="Hauser L."/>
            <person name="Chang Y.J."/>
            <person name="Jeffries C.D."/>
            <person name="Detter J.C."/>
            <person name="Brettin T."/>
            <person name="Rohde M."/>
            <person name="Goker M."/>
            <person name="Bristow J."/>
            <person name="Markowitz V."/>
            <person name="Eisen J.A."/>
            <person name="Hugenholtz P."/>
            <person name="Kyrpides N.C."/>
            <person name="Klenk H.P."/>
        </authorList>
    </citation>
    <scope>NUCLEOTIDE SEQUENCE [LARGE SCALE GENOMIC DNA]</scope>
    <source>
        <strain evidence="4">DSM 14365 / CIP 107738 / JCM 11303 / AJ 13395 / SMP-2</strain>
    </source>
</reference>
<dbReference type="Gene3D" id="2.120.10.30">
    <property type="entry name" value="TolB, C-terminal domain"/>
    <property type="match status" value="1"/>
</dbReference>
<dbReference type="GO" id="GO:0004341">
    <property type="term" value="F:gluconolactonase activity"/>
    <property type="evidence" value="ECO:0007669"/>
    <property type="project" value="UniProtKB-EC"/>
</dbReference>
<dbReference type="Proteomes" id="UP000001880">
    <property type="component" value="Chromosome"/>
</dbReference>
<feature type="domain" description="SMP-30/Gluconolactonase/LRE-like region" evidence="2">
    <location>
        <begin position="77"/>
        <end position="319"/>
    </location>
</feature>
<dbReference type="HOGENOM" id="CLU_036110_0_0_7"/>
<dbReference type="eggNOG" id="COG3386">
    <property type="taxonomic scope" value="Bacteria"/>
</dbReference>
<accession>D0LZS3</accession>
<sequence length="334" mass="35478">MRLFHHGLSSLLFASLLIQGAGCGDDGGSTPAIDAGAIDAEAPDAPAIDAGGMDANTATDPLDGIGAVNKLAEGFMFTEGPTWREDVGLLFTDIPNNVILRLLDDNSTEEFRNPSGQANGLISDNDGLLLAAEHANRRVTRTLENGDIEVVAESFEDNRLNSPNDIEVRSDGTIYFSDPPYGLPNQGDGRELDFHGLFRVDTEGSLSAEWRGSLDDRPNGVVLSPDEGTLYLADTNASKVRRFSVAADGSLTEETDLVSDIPNPDGMAIDENGNLFVTAQDGVRVYAPDGTLWGTIEVAEQPSNCAFGGADRKTLYITARTGLYSVTLANPGQL</sequence>
<dbReference type="Pfam" id="PF08450">
    <property type="entry name" value="SGL"/>
    <property type="match status" value="1"/>
</dbReference>
<evidence type="ECO:0000313" key="3">
    <source>
        <dbReference type="EMBL" id="ACY18052.1"/>
    </source>
</evidence>
<dbReference type="SUPFAM" id="SSF63829">
    <property type="entry name" value="Calcium-dependent phosphotriesterase"/>
    <property type="match status" value="1"/>
</dbReference>
<gene>
    <name evidence="3" type="ordered locus">Hoch_5570</name>
</gene>
<dbReference type="OrthoDB" id="241638at2"/>
<proteinExistence type="predicted"/>